<dbReference type="STRING" id="1901.BB341_04130"/>
<dbReference type="InterPro" id="IPR036388">
    <property type="entry name" value="WH-like_DNA-bd_sf"/>
</dbReference>
<evidence type="ECO:0000259" key="5">
    <source>
        <dbReference type="Pfam" id="PF00891"/>
    </source>
</evidence>
<evidence type="ECO:0000256" key="2">
    <source>
        <dbReference type="ARBA" id="ARBA00022679"/>
    </source>
</evidence>
<dbReference type="GO" id="GO:0008171">
    <property type="term" value="F:O-methyltransferase activity"/>
    <property type="evidence" value="ECO:0007669"/>
    <property type="project" value="InterPro"/>
</dbReference>
<dbReference type="CDD" id="cd02440">
    <property type="entry name" value="AdoMet_MTases"/>
    <property type="match status" value="1"/>
</dbReference>
<dbReference type="GO" id="GO:0046983">
    <property type="term" value="F:protein dimerization activity"/>
    <property type="evidence" value="ECO:0007669"/>
    <property type="project" value="InterPro"/>
</dbReference>
<proteinExistence type="predicted"/>
<keyword evidence="3" id="KW-0949">S-adenosyl-L-methionine</keyword>
<organism evidence="7 8">
    <name type="scientific">Streptomyces clavuligerus</name>
    <dbReference type="NCBI Taxonomy" id="1901"/>
    <lineage>
        <taxon>Bacteria</taxon>
        <taxon>Bacillati</taxon>
        <taxon>Actinomycetota</taxon>
        <taxon>Actinomycetes</taxon>
        <taxon>Kitasatosporales</taxon>
        <taxon>Streptomycetaceae</taxon>
        <taxon>Streptomyces</taxon>
    </lineage>
</organism>
<dbReference type="Pfam" id="PF08100">
    <property type="entry name" value="Dimerisation"/>
    <property type="match status" value="1"/>
</dbReference>
<evidence type="ECO:0000313" key="7">
    <source>
        <dbReference type="EMBL" id="EFG10038.1"/>
    </source>
</evidence>
<dbReference type="GO" id="GO:0032259">
    <property type="term" value="P:methylation"/>
    <property type="evidence" value="ECO:0007669"/>
    <property type="project" value="UniProtKB-KW"/>
</dbReference>
<evidence type="ECO:0000256" key="4">
    <source>
        <dbReference type="PIRSR" id="PIRSR005739-1"/>
    </source>
</evidence>
<feature type="domain" description="O-methyltransferase dimerisation" evidence="6">
    <location>
        <begin position="29"/>
        <end position="102"/>
    </location>
</feature>
<sequence>MPDTVPGSPPTRTTWSPPGMISPRPVTDLIWAHWRTRVLLSAIDLGVFAALSAGPLTADALRARLGVHPRPAADFFDALVALGLLERHADHYANAPASAEYLDPALPHTCIGPSLSAQCPGMADELTRLLRTGEALRRARDGRDFYAAVCADDRSVRAFQRDMTALSIGSARAIAEKFPWAGYRTLADIGCAEGALPAQILLAHPHLSATGFDLPAARTGFEQYTARLGLADRVTFTAGDFFHDDLPAADVLVFGHVLHNWPPEDRLRLLRRAHRALPEGGAVLIYETLIDDERRDNAIGLLLSLVMQLEVPGGSDYTGAECHRWLTAAGFTDPRTEHLDGPESMVVAVK</sequence>
<reference evidence="7" key="1">
    <citation type="journal article" date="2010" name="Genome Biol. Evol.">
        <title>The sequence of a 1.8-mb bacterial linear plasmid reveals a rich evolutionary reservoir of secondary metabolic pathways.</title>
        <authorList>
            <person name="Medema M.H."/>
            <person name="Trefzer A."/>
            <person name="Kovalchuk A."/>
            <person name="van den Berg M."/>
            <person name="Mueller U."/>
            <person name="Heijne W."/>
            <person name="Wu L."/>
            <person name="Alam M.T."/>
            <person name="Ronning C.M."/>
            <person name="Nierman W.C."/>
            <person name="Bovenberg R.A.L."/>
            <person name="Breitling R."/>
            <person name="Takano E."/>
        </authorList>
    </citation>
    <scope>NUCLEOTIDE SEQUENCE [LARGE SCALE GENOMIC DNA]</scope>
    <source>
        <strain evidence="7">ATCC 27064</strain>
    </source>
</reference>
<dbReference type="Gene3D" id="1.10.10.10">
    <property type="entry name" value="Winged helix-like DNA-binding domain superfamily/Winged helix DNA-binding domain"/>
    <property type="match status" value="1"/>
</dbReference>
<dbReference type="PANTHER" id="PTHR43712:SF2">
    <property type="entry name" value="O-METHYLTRANSFERASE CICE"/>
    <property type="match status" value="1"/>
</dbReference>
<dbReference type="InterPro" id="IPR001077">
    <property type="entry name" value="COMT_C"/>
</dbReference>
<evidence type="ECO:0000256" key="1">
    <source>
        <dbReference type="ARBA" id="ARBA00022603"/>
    </source>
</evidence>
<dbReference type="Pfam" id="PF00891">
    <property type="entry name" value="Methyltransf_2"/>
    <property type="match status" value="1"/>
</dbReference>
<dbReference type="eggNOG" id="COG2345">
    <property type="taxonomic scope" value="Bacteria"/>
</dbReference>
<keyword evidence="2 7" id="KW-0808">Transferase</keyword>
<protein>
    <submittedName>
        <fullName evidence="7">O-methyltransferase family protein</fullName>
    </submittedName>
</protein>
<dbReference type="KEGG" id="sclf:BB341_04130"/>
<dbReference type="OrthoDB" id="582216at2"/>
<dbReference type="SUPFAM" id="SSF53335">
    <property type="entry name" value="S-adenosyl-L-methionine-dependent methyltransferases"/>
    <property type="match status" value="1"/>
</dbReference>
<name>B5GRJ9_STRCL</name>
<keyword evidence="1 7" id="KW-0489">Methyltransferase</keyword>
<dbReference type="Gene3D" id="3.40.50.150">
    <property type="entry name" value="Vaccinia Virus protein VP39"/>
    <property type="match status" value="1"/>
</dbReference>
<accession>B5GRJ9</accession>
<dbReference type="AlphaFoldDB" id="B5GRJ9"/>
<dbReference type="EMBL" id="CM000913">
    <property type="protein sequence ID" value="EFG10038.1"/>
    <property type="molecule type" value="Genomic_DNA"/>
</dbReference>
<dbReference type="InterPro" id="IPR012967">
    <property type="entry name" value="COMT_dimerisation"/>
</dbReference>
<keyword evidence="8" id="KW-1185">Reference proteome</keyword>
<dbReference type="InterPro" id="IPR036390">
    <property type="entry name" value="WH_DNA-bd_sf"/>
</dbReference>
<evidence type="ECO:0000259" key="6">
    <source>
        <dbReference type="Pfam" id="PF08100"/>
    </source>
</evidence>
<feature type="domain" description="O-methyltransferase C-terminal" evidence="5">
    <location>
        <begin position="142"/>
        <end position="331"/>
    </location>
</feature>
<dbReference type="InterPro" id="IPR016461">
    <property type="entry name" value="COMT-like"/>
</dbReference>
<dbReference type="InterPro" id="IPR029063">
    <property type="entry name" value="SAM-dependent_MTases_sf"/>
</dbReference>
<dbReference type="SUPFAM" id="SSF46785">
    <property type="entry name" value="Winged helix' DNA-binding domain"/>
    <property type="match status" value="1"/>
</dbReference>
<feature type="active site" description="Proton acceptor" evidence="4">
    <location>
        <position position="259"/>
    </location>
</feature>
<dbReference type="PANTHER" id="PTHR43712">
    <property type="entry name" value="PUTATIVE (AFU_ORTHOLOGUE AFUA_4G14580)-RELATED"/>
    <property type="match status" value="1"/>
</dbReference>
<dbReference type="PROSITE" id="PS51683">
    <property type="entry name" value="SAM_OMT_II"/>
    <property type="match status" value="1"/>
</dbReference>
<evidence type="ECO:0000256" key="3">
    <source>
        <dbReference type="ARBA" id="ARBA00022691"/>
    </source>
</evidence>
<dbReference type="Proteomes" id="UP000002357">
    <property type="component" value="Chromosome"/>
</dbReference>
<dbReference type="PIRSF" id="PIRSF005739">
    <property type="entry name" value="O-mtase"/>
    <property type="match status" value="1"/>
</dbReference>
<evidence type="ECO:0000313" key="8">
    <source>
        <dbReference type="Proteomes" id="UP000002357"/>
    </source>
</evidence>
<gene>
    <name evidence="7" type="ORF">SCLAV_4965</name>
</gene>